<dbReference type="EMBL" id="JAKOGI010000154">
    <property type="protein sequence ID" value="KAJ8441773.1"/>
    <property type="molecule type" value="Genomic_DNA"/>
</dbReference>
<evidence type="ECO:0000313" key="2">
    <source>
        <dbReference type="EMBL" id="KAJ8441773.1"/>
    </source>
</evidence>
<keyword evidence="3" id="KW-1185">Reference proteome</keyword>
<organism evidence="2 3">
    <name type="scientific">Carnegiea gigantea</name>
    <dbReference type="NCBI Taxonomy" id="171969"/>
    <lineage>
        <taxon>Eukaryota</taxon>
        <taxon>Viridiplantae</taxon>
        <taxon>Streptophyta</taxon>
        <taxon>Embryophyta</taxon>
        <taxon>Tracheophyta</taxon>
        <taxon>Spermatophyta</taxon>
        <taxon>Magnoliopsida</taxon>
        <taxon>eudicotyledons</taxon>
        <taxon>Gunneridae</taxon>
        <taxon>Pentapetalae</taxon>
        <taxon>Caryophyllales</taxon>
        <taxon>Cactineae</taxon>
        <taxon>Cactaceae</taxon>
        <taxon>Cactoideae</taxon>
        <taxon>Echinocereeae</taxon>
        <taxon>Carnegiea</taxon>
    </lineage>
</organism>
<evidence type="ECO:0000256" key="1">
    <source>
        <dbReference type="SAM" id="MobiDB-lite"/>
    </source>
</evidence>
<dbReference type="AlphaFoldDB" id="A0A9Q1KEB1"/>
<feature type="region of interest" description="Disordered" evidence="1">
    <location>
        <begin position="219"/>
        <end position="241"/>
    </location>
</feature>
<protein>
    <submittedName>
        <fullName evidence="2">Uncharacterized protein</fullName>
    </submittedName>
</protein>
<name>A0A9Q1KEB1_9CARY</name>
<evidence type="ECO:0000313" key="3">
    <source>
        <dbReference type="Proteomes" id="UP001153076"/>
    </source>
</evidence>
<proteinExistence type="predicted"/>
<dbReference type="Proteomes" id="UP001153076">
    <property type="component" value="Unassembled WGS sequence"/>
</dbReference>
<sequence>MLLNEAERLGVLQRWALQSFESALIELRWSTFESWVWLYGDRIFEAQFCPKESVDRKRSQKWSRRMRAQPLKRRPPLRMRDRSVPLFSLAIMAFPPIYNMREMVNYVRESFIWCWRSASRPPCPLPEDFHALCSCFSLSEVEGTAIDFELPEIVQAKFYAMLLNEAVELVVAHDFTAESMKSSLIRLRWSTFEVWVGCVGHVLRVMQLQQLADEMEIRGSLDGQKEASGSNGPPAPSSEEE</sequence>
<comment type="caution">
    <text evidence="2">The sequence shown here is derived from an EMBL/GenBank/DDBJ whole genome shotgun (WGS) entry which is preliminary data.</text>
</comment>
<reference evidence="2" key="1">
    <citation type="submission" date="2022-04" db="EMBL/GenBank/DDBJ databases">
        <title>Carnegiea gigantea Genome sequencing and assembly v2.</title>
        <authorList>
            <person name="Copetti D."/>
            <person name="Sanderson M.J."/>
            <person name="Burquez A."/>
            <person name="Wojciechowski M.F."/>
        </authorList>
    </citation>
    <scope>NUCLEOTIDE SEQUENCE</scope>
    <source>
        <strain evidence="2">SGP5-SGP5p</strain>
        <tissue evidence="2">Aerial part</tissue>
    </source>
</reference>
<gene>
    <name evidence="2" type="ORF">Cgig2_009019</name>
</gene>
<accession>A0A9Q1KEB1</accession>